<feature type="transmembrane region" description="Helical" evidence="10">
    <location>
        <begin position="275"/>
        <end position="301"/>
    </location>
</feature>
<dbReference type="GO" id="GO:0005886">
    <property type="term" value="C:plasma membrane"/>
    <property type="evidence" value="ECO:0007669"/>
    <property type="project" value="UniProtKB-SubCell"/>
</dbReference>
<feature type="transmembrane region" description="Helical" evidence="10">
    <location>
        <begin position="96"/>
        <end position="118"/>
    </location>
</feature>
<keyword evidence="8 10" id="KW-0472">Membrane</keyword>
<dbReference type="GO" id="GO:0042910">
    <property type="term" value="F:xenobiotic transmembrane transporter activity"/>
    <property type="evidence" value="ECO:0007669"/>
    <property type="project" value="InterPro"/>
</dbReference>
<evidence type="ECO:0000256" key="10">
    <source>
        <dbReference type="SAM" id="Phobius"/>
    </source>
</evidence>
<feature type="transmembrane region" description="Helical" evidence="10">
    <location>
        <begin position="322"/>
        <end position="345"/>
    </location>
</feature>
<comment type="caution">
    <text evidence="11">The sequence shown here is derived from an EMBL/GenBank/DDBJ whole genome shotgun (WGS) entry which is preliminary data.</text>
</comment>
<comment type="subcellular location">
    <subcellularLocation>
        <location evidence="1">Cell membrane</location>
        <topology evidence="1">Multi-pass membrane protein</topology>
    </subcellularLocation>
</comment>
<gene>
    <name evidence="11" type="ORF">HP397_00530</name>
</gene>
<feature type="transmembrane region" description="Helical" evidence="10">
    <location>
        <begin position="357"/>
        <end position="380"/>
    </location>
</feature>
<feature type="transmembrane region" description="Helical" evidence="10">
    <location>
        <begin position="62"/>
        <end position="84"/>
    </location>
</feature>
<name>A0A7Z0PDL7_9FUSO</name>
<feature type="transmembrane region" description="Helical" evidence="10">
    <location>
        <begin position="387"/>
        <end position="411"/>
    </location>
</feature>
<keyword evidence="6 10" id="KW-1133">Transmembrane helix</keyword>
<dbReference type="InterPro" id="IPR002528">
    <property type="entry name" value="MATE_fam"/>
</dbReference>
<dbReference type="Proteomes" id="UP000526184">
    <property type="component" value="Unassembled WGS sequence"/>
</dbReference>
<keyword evidence="2" id="KW-0813">Transport</keyword>
<keyword evidence="5 10" id="KW-0812">Transmembrane</keyword>
<dbReference type="GO" id="GO:0015297">
    <property type="term" value="F:antiporter activity"/>
    <property type="evidence" value="ECO:0007669"/>
    <property type="project" value="UniProtKB-KW"/>
</dbReference>
<feature type="transmembrane region" description="Helical" evidence="10">
    <location>
        <begin position="138"/>
        <end position="155"/>
    </location>
</feature>
<dbReference type="Pfam" id="PF01554">
    <property type="entry name" value="MatE"/>
    <property type="match status" value="2"/>
</dbReference>
<dbReference type="GO" id="GO:0006811">
    <property type="term" value="P:monoatomic ion transport"/>
    <property type="evidence" value="ECO:0007669"/>
    <property type="project" value="UniProtKB-KW"/>
</dbReference>
<keyword evidence="7" id="KW-0406">Ion transport</keyword>
<dbReference type="PANTHER" id="PTHR43298">
    <property type="entry name" value="MULTIDRUG RESISTANCE PROTEIN NORM-RELATED"/>
    <property type="match status" value="1"/>
</dbReference>
<evidence type="ECO:0000256" key="6">
    <source>
        <dbReference type="ARBA" id="ARBA00022989"/>
    </source>
</evidence>
<evidence type="ECO:0000256" key="9">
    <source>
        <dbReference type="ARBA" id="ARBA00031636"/>
    </source>
</evidence>
<keyword evidence="12" id="KW-1185">Reference proteome</keyword>
<reference evidence="11 12" key="1">
    <citation type="submission" date="2020-05" db="EMBL/GenBank/DDBJ databases">
        <title>Streptobacillus felis strain LHL191014123.</title>
        <authorList>
            <person name="Fawzy A."/>
            <person name="Rau J."/>
            <person name="Risse K."/>
            <person name="Schauerte N."/>
            <person name="Geiger C."/>
            <person name="Blom J."/>
            <person name="Imirzalioglu C."/>
            <person name="Falgenhauer J."/>
            <person name="Bach A."/>
            <person name="Herden C."/>
            <person name="Eisenberg T."/>
        </authorList>
    </citation>
    <scope>NUCLEOTIDE SEQUENCE [LARGE SCALE GENOMIC DNA]</scope>
    <source>
        <strain evidence="11 12">LHL191014123</strain>
    </source>
</reference>
<protein>
    <recommendedName>
        <fullName evidence="9">Multidrug-efflux transporter</fullName>
    </recommendedName>
</protein>
<feature type="transmembrane region" description="Helical" evidence="10">
    <location>
        <begin position="194"/>
        <end position="214"/>
    </location>
</feature>
<evidence type="ECO:0000313" key="11">
    <source>
        <dbReference type="EMBL" id="NYV27313.1"/>
    </source>
</evidence>
<keyword evidence="3" id="KW-0050">Antiport</keyword>
<organism evidence="11 12">
    <name type="scientific">Streptobacillus felis</name>
    <dbReference type="NCBI Taxonomy" id="1384509"/>
    <lineage>
        <taxon>Bacteria</taxon>
        <taxon>Fusobacteriati</taxon>
        <taxon>Fusobacteriota</taxon>
        <taxon>Fusobacteriia</taxon>
        <taxon>Fusobacteriales</taxon>
        <taxon>Leptotrichiaceae</taxon>
        <taxon>Streptobacillus</taxon>
    </lineage>
</organism>
<dbReference type="NCBIfam" id="TIGR00797">
    <property type="entry name" value="matE"/>
    <property type="match status" value="1"/>
</dbReference>
<dbReference type="AlphaFoldDB" id="A0A7Z0PDL7"/>
<evidence type="ECO:0000256" key="2">
    <source>
        <dbReference type="ARBA" id="ARBA00022448"/>
    </source>
</evidence>
<dbReference type="EMBL" id="JABMKT010000001">
    <property type="protein sequence ID" value="NYV27313.1"/>
    <property type="molecule type" value="Genomic_DNA"/>
</dbReference>
<proteinExistence type="predicted"/>
<evidence type="ECO:0000256" key="3">
    <source>
        <dbReference type="ARBA" id="ARBA00022449"/>
    </source>
</evidence>
<feature type="transmembrane region" description="Helical" evidence="10">
    <location>
        <begin position="235"/>
        <end position="255"/>
    </location>
</feature>
<dbReference type="InterPro" id="IPR050222">
    <property type="entry name" value="MATE_MdtK"/>
</dbReference>
<sequence>MINKKDMSIYKKILIVGIPVALENLVYNLINFLDNFMVGKENPALGLGTNAVSGLGISNQIFFVYIISLFGLFSGAGVLSAQYYGSKNYSKMNKILGFLSVTSLMISIPFVIIGLTNPDILLQFYTKDPMVLIQAREYFKIACFTFPLAGLGFVFSMQLRVISESKYSFYASIVGLIVNLFGNLLLIPRIGVKGAAIATVIARLFSLIYMIYQVKKNKFPILSSIKETLSFEFKLVKEIISISFPTFIHEFIWVSGLTFRTSIYSNMGAVEYSSIVIASTISSILFSMFSGVSNAASVLVGNELGANNLDKAKKIAGLCFRLMILLGIFSAIMVNIISPIVLNLMKPEVELARLTRLVVLSESLLLPFKGLNLLVIVGILRAGGDIFYAMMLDLISMVGLSVPLTLLGRYLQLPINIIYLLGGSSELFVFLPSILRYKQRKWLKRIIRE</sequence>
<dbReference type="InterPro" id="IPR048279">
    <property type="entry name" value="MdtK-like"/>
</dbReference>
<evidence type="ECO:0000256" key="4">
    <source>
        <dbReference type="ARBA" id="ARBA00022475"/>
    </source>
</evidence>
<evidence type="ECO:0000256" key="7">
    <source>
        <dbReference type="ARBA" id="ARBA00023065"/>
    </source>
</evidence>
<keyword evidence="4" id="KW-1003">Cell membrane</keyword>
<evidence type="ECO:0000256" key="1">
    <source>
        <dbReference type="ARBA" id="ARBA00004651"/>
    </source>
</evidence>
<evidence type="ECO:0000313" key="12">
    <source>
        <dbReference type="Proteomes" id="UP000526184"/>
    </source>
</evidence>
<accession>A0A7Z0PDL7</accession>
<evidence type="ECO:0000256" key="5">
    <source>
        <dbReference type="ARBA" id="ARBA00022692"/>
    </source>
</evidence>
<feature type="transmembrane region" description="Helical" evidence="10">
    <location>
        <begin position="417"/>
        <end position="435"/>
    </location>
</feature>
<dbReference type="PANTHER" id="PTHR43298:SF2">
    <property type="entry name" value="FMN_FAD EXPORTER YEEO-RELATED"/>
    <property type="match status" value="1"/>
</dbReference>
<dbReference type="PIRSF" id="PIRSF006603">
    <property type="entry name" value="DinF"/>
    <property type="match status" value="1"/>
</dbReference>
<feature type="transmembrane region" description="Helical" evidence="10">
    <location>
        <begin position="12"/>
        <end position="30"/>
    </location>
</feature>
<feature type="transmembrane region" description="Helical" evidence="10">
    <location>
        <begin position="167"/>
        <end position="188"/>
    </location>
</feature>
<dbReference type="RefSeq" id="WP_180135222.1">
    <property type="nucleotide sequence ID" value="NZ_JABMKT010000001.1"/>
</dbReference>
<evidence type="ECO:0000256" key="8">
    <source>
        <dbReference type="ARBA" id="ARBA00023136"/>
    </source>
</evidence>